<keyword evidence="5" id="KW-0804">Transcription</keyword>
<dbReference type="InterPro" id="IPR050933">
    <property type="entry name" value="Circadian_TF"/>
</dbReference>
<evidence type="ECO:0000259" key="9">
    <source>
        <dbReference type="PROSITE" id="PS50888"/>
    </source>
</evidence>
<dbReference type="GO" id="GO:0046983">
    <property type="term" value="F:protein dimerization activity"/>
    <property type="evidence" value="ECO:0007669"/>
    <property type="project" value="InterPro"/>
</dbReference>
<proteinExistence type="predicted"/>
<evidence type="ECO:0000313" key="10">
    <source>
        <dbReference type="Proteomes" id="UP000192223"/>
    </source>
</evidence>
<protein>
    <submittedName>
        <fullName evidence="11">Neuronal PAS domain-containing protein 2 isoform X1</fullName>
    </submittedName>
</protein>
<dbReference type="SUPFAM" id="SSF47459">
    <property type="entry name" value="HLH, helix-loop-helix DNA-binding domain"/>
    <property type="match status" value="1"/>
</dbReference>
<accession>A0A1W4WE50</accession>
<dbReference type="Pfam" id="PF00989">
    <property type="entry name" value="PAS"/>
    <property type="match status" value="1"/>
</dbReference>
<dbReference type="Pfam" id="PF14598">
    <property type="entry name" value="PAS_11"/>
    <property type="match status" value="1"/>
</dbReference>
<dbReference type="Pfam" id="PF00010">
    <property type="entry name" value="HLH"/>
    <property type="match status" value="1"/>
</dbReference>
<dbReference type="PRINTS" id="PR00785">
    <property type="entry name" value="NCTRNSLOCATR"/>
</dbReference>
<dbReference type="SMART" id="SM00091">
    <property type="entry name" value="PAS"/>
    <property type="match status" value="2"/>
</dbReference>
<feature type="compositionally biased region" description="Low complexity" evidence="7">
    <location>
        <begin position="27"/>
        <end position="38"/>
    </location>
</feature>
<dbReference type="RefSeq" id="XP_018318727.1">
    <property type="nucleotide sequence ID" value="XM_018463225.2"/>
</dbReference>
<evidence type="ECO:0000256" key="3">
    <source>
        <dbReference type="ARBA" id="ARBA00023015"/>
    </source>
</evidence>
<keyword evidence="10" id="KW-1185">Reference proteome</keyword>
<feature type="domain" description="BHLH" evidence="9">
    <location>
        <begin position="43"/>
        <end position="96"/>
    </location>
</feature>
<evidence type="ECO:0000259" key="8">
    <source>
        <dbReference type="PROSITE" id="PS50112"/>
    </source>
</evidence>
<dbReference type="InterPro" id="IPR011598">
    <property type="entry name" value="bHLH_dom"/>
</dbReference>
<keyword evidence="4" id="KW-0238">DNA-binding</keyword>
<evidence type="ECO:0000256" key="2">
    <source>
        <dbReference type="ARBA" id="ARBA00022737"/>
    </source>
</evidence>
<dbReference type="PROSITE" id="PS50112">
    <property type="entry name" value="PAS"/>
    <property type="match status" value="1"/>
</dbReference>
<evidence type="ECO:0000313" key="11">
    <source>
        <dbReference type="RefSeq" id="XP_018318727.1"/>
    </source>
</evidence>
<dbReference type="KEGG" id="apln:108732433"/>
<dbReference type="CTD" id="115889921"/>
<evidence type="ECO:0000256" key="1">
    <source>
        <dbReference type="ARBA" id="ARBA00004123"/>
    </source>
</evidence>
<gene>
    <name evidence="11" type="primary">LOC108732433</name>
</gene>
<dbReference type="PROSITE" id="PS50888">
    <property type="entry name" value="BHLH"/>
    <property type="match status" value="1"/>
</dbReference>
<dbReference type="CDD" id="cd11391">
    <property type="entry name" value="bHLH_PAS"/>
    <property type="match status" value="1"/>
</dbReference>
<dbReference type="SUPFAM" id="SSF55785">
    <property type="entry name" value="PYP-like sensor domain (PAS domain)"/>
    <property type="match status" value="2"/>
</dbReference>
<dbReference type="SMART" id="SM00353">
    <property type="entry name" value="HLH"/>
    <property type="match status" value="1"/>
</dbReference>
<dbReference type="GO" id="GO:0045944">
    <property type="term" value="P:positive regulation of transcription by RNA polymerase II"/>
    <property type="evidence" value="ECO:0007669"/>
    <property type="project" value="UniProtKB-ARBA"/>
</dbReference>
<comment type="subcellular location">
    <subcellularLocation>
        <location evidence="1">Nucleus</location>
    </subcellularLocation>
</comment>
<dbReference type="GeneID" id="108732433"/>
<evidence type="ECO:0000256" key="6">
    <source>
        <dbReference type="ARBA" id="ARBA00023242"/>
    </source>
</evidence>
<dbReference type="OrthoDB" id="7788762at2759"/>
<dbReference type="InterPro" id="IPR000014">
    <property type="entry name" value="PAS"/>
</dbReference>
<dbReference type="Gene3D" id="4.10.280.10">
    <property type="entry name" value="Helix-loop-helix DNA-binding domain"/>
    <property type="match status" value="1"/>
</dbReference>
<dbReference type="FunCoup" id="A0A1W4WE50">
    <property type="interactions" value="17"/>
</dbReference>
<dbReference type="GO" id="GO:0003677">
    <property type="term" value="F:DNA binding"/>
    <property type="evidence" value="ECO:0007669"/>
    <property type="project" value="UniProtKB-KW"/>
</dbReference>
<dbReference type="AlphaFoldDB" id="A0A1W4WE50"/>
<dbReference type="Proteomes" id="UP000192223">
    <property type="component" value="Unplaced"/>
</dbReference>
<keyword evidence="2" id="KW-0677">Repeat</keyword>
<feature type="domain" description="PAS" evidence="8">
    <location>
        <begin position="112"/>
        <end position="173"/>
    </location>
</feature>
<dbReference type="NCBIfam" id="TIGR00229">
    <property type="entry name" value="sensory_box"/>
    <property type="match status" value="1"/>
</dbReference>
<evidence type="ECO:0000256" key="7">
    <source>
        <dbReference type="SAM" id="MobiDB-lite"/>
    </source>
</evidence>
<dbReference type="Gene3D" id="3.30.450.20">
    <property type="entry name" value="PAS domain"/>
    <property type="match status" value="2"/>
</dbReference>
<dbReference type="InParanoid" id="A0A1W4WE50"/>
<dbReference type="GO" id="GO:0005634">
    <property type="term" value="C:nucleus"/>
    <property type="evidence" value="ECO:0007669"/>
    <property type="project" value="UniProtKB-SubCell"/>
</dbReference>
<keyword evidence="6" id="KW-0539">Nucleus</keyword>
<feature type="region of interest" description="Disordered" evidence="7">
    <location>
        <begin position="26"/>
        <end position="54"/>
    </location>
</feature>
<dbReference type="PANTHER" id="PTHR23042">
    <property type="entry name" value="CIRCADIAN PROTEIN CLOCK/ARNT/BMAL/PAS"/>
    <property type="match status" value="1"/>
</dbReference>
<dbReference type="STRING" id="224129.A0A1W4WE50"/>
<dbReference type="GO" id="GO:0003700">
    <property type="term" value="F:DNA-binding transcription factor activity"/>
    <property type="evidence" value="ECO:0007669"/>
    <property type="project" value="InterPro"/>
</dbReference>
<sequence length="556" mass="62578">MSTYIMPRKQWYMPPPPPTCGYSYDMTPTPSTSASTSRETSDINRISRRTAEKRRRDRLASYIHELARLVPMIAKSARKMDKTSILRLTATHLLIHQTLTNGNKEKEFPKIDQSSLDQLVYEQLNGFLLVVTSRGSIVFVSSGVEQLLGHMQTDLMGQSLYNLTLSEDHDVLRLNLTCESTASIEWRKHFNIRLKRAGTRTEPPSYETVNFRGLLKPKNNGSSPTNYSTSKDLAQAGTSHNNLLIFFVRVYRPEFYMDRLVEASKSEYVTRHLLDGKIVSCDQRISLVAGYMSEEVSGLCAFNFMHRQDVRWVMIALRQMYDKGENKGMSCYRLLSKTGEFIYLKTYGYLEIDSSGVVESFICVNSLTDEEEGKELTKEMKRKYSAIIKSNETNFAGREDVGVPAVEDPAELEMAVAHLIANLPSPGGSEYCSTPSPPCSLPAFESQDCQNMTDTSNSSLNPLAIKISKQASKRPPPNHIDVQMYNKRAKTTDNDVDHVNNIDIDPVAATSTYQMINTETPVLLPPPTAYPVQAVTQNVNVESSSYKQNHMIGHNI</sequence>
<dbReference type="GO" id="GO:0005667">
    <property type="term" value="C:transcription regulator complex"/>
    <property type="evidence" value="ECO:0007669"/>
    <property type="project" value="InterPro"/>
</dbReference>
<reference evidence="11" key="1">
    <citation type="submission" date="2025-08" db="UniProtKB">
        <authorList>
            <consortium name="RefSeq"/>
        </authorList>
    </citation>
    <scope>IDENTIFICATION</scope>
    <source>
        <tissue evidence="11">Entire body</tissue>
    </source>
</reference>
<organism evidence="10 11">
    <name type="scientific">Agrilus planipennis</name>
    <name type="common">Emerald ash borer</name>
    <name type="synonym">Agrilus marcopoli</name>
    <dbReference type="NCBI Taxonomy" id="224129"/>
    <lineage>
        <taxon>Eukaryota</taxon>
        <taxon>Metazoa</taxon>
        <taxon>Ecdysozoa</taxon>
        <taxon>Arthropoda</taxon>
        <taxon>Hexapoda</taxon>
        <taxon>Insecta</taxon>
        <taxon>Pterygota</taxon>
        <taxon>Neoptera</taxon>
        <taxon>Endopterygota</taxon>
        <taxon>Coleoptera</taxon>
        <taxon>Polyphaga</taxon>
        <taxon>Elateriformia</taxon>
        <taxon>Buprestoidea</taxon>
        <taxon>Buprestidae</taxon>
        <taxon>Agrilinae</taxon>
        <taxon>Agrilus</taxon>
    </lineage>
</organism>
<dbReference type="InterPro" id="IPR036638">
    <property type="entry name" value="HLH_DNA-bd_sf"/>
</dbReference>
<dbReference type="InterPro" id="IPR001067">
    <property type="entry name" value="Nuc_translocat"/>
</dbReference>
<dbReference type="CDD" id="cd00130">
    <property type="entry name" value="PAS"/>
    <property type="match status" value="2"/>
</dbReference>
<dbReference type="InterPro" id="IPR035965">
    <property type="entry name" value="PAS-like_dom_sf"/>
</dbReference>
<evidence type="ECO:0000256" key="5">
    <source>
        <dbReference type="ARBA" id="ARBA00023163"/>
    </source>
</evidence>
<evidence type="ECO:0000256" key="4">
    <source>
        <dbReference type="ARBA" id="ARBA00023125"/>
    </source>
</evidence>
<keyword evidence="3" id="KW-0805">Transcription regulation</keyword>
<dbReference type="InterPro" id="IPR013767">
    <property type="entry name" value="PAS_fold"/>
</dbReference>
<name>A0A1W4WE50_AGRPL</name>
<dbReference type="GO" id="GO:0005737">
    <property type="term" value="C:cytoplasm"/>
    <property type="evidence" value="ECO:0007669"/>
    <property type="project" value="InterPro"/>
</dbReference>